<evidence type="ECO:0000256" key="2">
    <source>
        <dbReference type="ARBA" id="ARBA00023015"/>
    </source>
</evidence>
<dbReference type="PANTHER" id="PTHR30126:SF100">
    <property type="entry name" value="LYSR-FAMILY TRANSCRIPTIONAL REGULATOR"/>
    <property type="match status" value="1"/>
</dbReference>
<comment type="similarity">
    <text evidence="1">Belongs to the LysR transcriptional regulatory family.</text>
</comment>
<feature type="domain" description="LysR substrate-binding" evidence="4">
    <location>
        <begin position="2"/>
        <end position="148"/>
    </location>
</feature>
<keyword evidence="2" id="KW-0805">Transcription regulation</keyword>
<evidence type="ECO:0000256" key="1">
    <source>
        <dbReference type="ARBA" id="ARBA00009437"/>
    </source>
</evidence>
<evidence type="ECO:0000313" key="5">
    <source>
        <dbReference type="EMBL" id="WAH43859.1"/>
    </source>
</evidence>
<dbReference type="RefSeq" id="WP_268007765.1">
    <property type="nucleotide sequence ID" value="NZ_BSUT01000001.1"/>
</dbReference>
<dbReference type="InterPro" id="IPR005119">
    <property type="entry name" value="LysR_subst-bd"/>
</dbReference>
<dbReference type="CDD" id="cd05466">
    <property type="entry name" value="PBP2_LTTR_substrate"/>
    <property type="match status" value="1"/>
</dbReference>
<reference evidence="5" key="1">
    <citation type="submission" date="2022-08" db="EMBL/GenBank/DDBJ databases">
        <title>Alicyclobacillus fastidiosus DSM 17978, complete genome.</title>
        <authorList>
            <person name="Wang Q."/>
            <person name="Cai R."/>
            <person name="Wang Z."/>
        </authorList>
    </citation>
    <scope>NUCLEOTIDE SEQUENCE</scope>
    <source>
        <strain evidence="5">DSM 17978</strain>
    </source>
</reference>
<proteinExistence type="inferred from homology"/>
<evidence type="ECO:0000259" key="4">
    <source>
        <dbReference type="Pfam" id="PF03466"/>
    </source>
</evidence>
<keyword evidence="3" id="KW-0804">Transcription</keyword>
<protein>
    <submittedName>
        <fullName evidence="5">Substrate-binding domain-containing protein</fullName>
    </submittedName>
</protein>
<keyword evidence="6" id="KW-1185">Reference proteome</keyword>
<accession>A0ABY6ZP72</accession>
<dbReference type="PANTHER" id="PTHR30126">
    <property type="entry name" value="HTH-TYPE TRANSCRIPTIONAL REGULATOR"/>
    <property type="match status" value="1"/>
</dbReference>
<dbReference type="Gene3D" id="3.40.190.290">
    <property type="match status" value="1"/>
</dbReference>
<gene>
    <name evidence="5" type="ORF">NZD89_10995</name>
</gene>
<dbReference type="SUPFAM" id="SSF53850">
    <property type="entry name" value="Periplasmic binding protein-like II"/>
    <property type="match status" value="1"/>
</dbReference>
<dbReference type="Proteomes" id="UP001164761">
    <property type="component" value="Chromosome"/>
</dbReference>
<dbReference type="Pfam" id="PF03466">
    <property type="entry name" value="LysR_substrate"/>
    <property type="match status" value="1"/>
</dbReference>
<name>A0ABY6ZP72_9BACL</name>
<evidence type="ECO:0000313" key="6">
    <source>
        <dbReference type="Proteomes" id="UP001164761"/>
    </source>
</evidence>
<dbReference type="EMBL" id="CP104067">
    <property type="protein sequence ID" value="WAH43859.1"/>
    <property type="molecule type" value="Genomic_DNA"/>
</dbReference>
<evidence type="ECO:0000256" key="3">
    <source>
        <dbReference type="ARBA" id="ARBA00023163"/>
    </source>
</evidence>
<organism evidence="5 6">
    <name type="scientific">Alicyclobacillus fastidiosus</name>
    <dbReference type="NCBI Taxonomy" id="392011"/>
    <lineage>
        <taxon>Bacteria</taxon>
        <taxon>Bacillati</taxon>
        <taxon>Bacillota</taxon>
        <taxon>Bacilli</taxon>
        <taxon>Bacillales</taxon>
        <taxon>Alicyclobacillaceae</taxon>
        <taxon>Alicyclobacillus</taxon>
    </lineage>
</organism>
<sequence length="165" mass="18472">MAFTLEEPGVDERITFESLLDERMLILVQPGHPFTDKEAIDPRDLEGETVLLTEPGCRYRSMFESALASHGVHTMKMEFASVEAIKQCTMAGLGVTLLPEIAVASEVEWGMLSVVPWRGPDIPVVTQMLWHKDKWMSPALKAFIEVSRALIGRGKESSFPAFRPR</sequence>